<keyword evidence="2" id="KW-1185">Reference proteome</keyword>
<name>A0A1J1I366_9DIPT</name>
<dbReference type="Proteomes" id="UP000183832">
    <property type="component" value="Unassembled WGS sequence"/>
</dbReference>
<dbReference type="EMBL" id="CVRI01000038">
    <property type="protein sequence ID" value="CRK94218.1"/>
    <property type="molecule type" value="Genomic_DNA"/>
</dbReference>
<reference evidence="1 2" key="1">
    <citation type="submission" date="2015-04" db="EMBL/GenBank/DDBJ databases">
        <authorList>
            <person name="Syromyatnikov M.Y."/>
            <person name="Popov V.N."/>
        </authorList>
    </citation>
    <scope>NUCLEOTIDE SEQUENCE [LARGE SCALE GENOMIC DNA]</scope>
</reference>
<proteinExistence type="predicted"/>
<accession>A0A1J1I366</accession>
<organism evidence="1 2">
    <name type="scientific">Clunio marinus</name>
    <dbReference type="NCBI Taxonomy" id="568069"/>
    <lineage>
        <taxon>Eukaryota</taxon>
        <taxon>Metazoa</taxon>
        <taxon>Ecdysozoa</taxon>
        <taxon>Arthropoda</taxon>
        <taxon>Hexapoda</taxon>
        <taxon>Insecta</taxon>
        <taxon>Pterygota</taxon>
        <taxon>Neoptera</taxon>
        <taxon>Endopterygota</taxon>
        <taxon>Diptera</taxon>
        <taxon>Nematocera</taxon>
        <taxon>Chironomoidea</taxon>
        <taxon>Chironomidae</taxon>
        <taxon>Clunio</taxon>
    </lineage>
</organism>
<protein>
    <submittedName>
        <fullName evidence="1">CLUMA_CG007733, isoform A</fullName>
    </submittedName>
</protein>
<gene>
    <name evidence="1" type="ORF">CLUMA_CG007733</name>
</gene>
<dbReference type="AlphaFoldDB" id="A0A1J1I366"/>
<evidence type="ECO:0000313" key="2">
    <source>
        <dbReference type="Proteomes" id="UP000183832"/>
    </source>
</evidence>
<sequence length="66" mass="8123">MFELERILKWKVHNTLRFYISTSIVTTSEFHSYHYLNLFWQCFDSFIEKVNWTVSLERVLTKVFEA</sequence>
<evidence type="ECO:0000313" key="1">
    <source>
        <dbReference type="EMBL" id="CRK94218.1"/>
    </source>
</evidence>